<dbReference type="EMBL" id="QKXF01000254">
    <property type="protein sequence ID" value="RQM13490.1"/>
    <property type="molecule type" value="Genomic_DNA"/>
</dbReference>
<dbReference type="AlphaFoldDB" id="A0A3R7W787"/>
<dbReference type="VEuPathDB" id="FungiDB:DD237_003770"/>
<comment type="caution">
    <text evidence="1">The sequence shown here is derived from an EMBL/GenBank/DDBJ whole genome shotgun (WGS) entry which is preliminary data.</text>
</comment>
<proteinExistence type="predicted"/>
<sequence length="68" mass="8011">MAYPPWSHKLWNLAADDKKQYSAWFGYDWERSYPEKPMLDMYPITYAANVIQKLSNYTVDSTISEANV</sequence>
<dbReference type="Proteomes" id="UP000286097">
    <property type="component" value="Unassembled WGS sequence"/>
</dbReference>
<gene>
    <name evidence="1" type="ORF">DD237_003770</name>
</gene>
<accession>A0A3R7W787</accession>
<reference evidence="1 2" key="1">
    <citation type="submission" date="2018-06" db="EMBL/GenBank/DDBJ databases">
        <title>Comparative genomics of downy mildews reveals potential adaptations to biotrophy.</title>
        <authorList>
            <person name="Fletcher K."/>
            <person name="Klosterman S.J."/>
            <person name="Derevnina L."/>
            <person name="Martin F."/>
            <person name="Koike S."/>
            <person name="Reyes Chin-Wo S."/>
            <person name="Mou B."/>
            <person name="Michelmore R."/>
        </authorList>
    </citation>
    <scope>NUCLEOTIDE SEQUENCE [LARGE SCALE GENOMIC DNA]</scope>
    <source>
        <strain evidence="1 2">R13</strain>
    </source>
</reference>
<evidence type="ECO:0000313" key="1">
    <source>
        <dbReference type="EMBL" id="RQM13490.1"/>
    </source>
</evidence>
<name>A0A3R7W787_9STRA</name>
<protein>
    <submittedName>
        <fullName evidence="1">Uncharacterized protein</fullName>
    </submittedName>
</protein>
<organism evidence="1 2">
    <name type="scientific">Peronospora effusa</name>
    <dbReference type="NCBI Taxonomy" id="542832"/>
    <lineage>
        <taxon>Eukaryota</taxon>
        <taxon>Sar</taxon>
        <taxon>Stramenopiles</taxon>
        <taxon>Oomycota</taxon>
        <taxon>Peronosporomycetes</taxon>
        <taxon>Peronosporales</taxon>
        <taxon>Peronosporaceae</taxon>
        <taxon>Peronospora</taxon>
    </lineage>
</organism>
<evidence type="ECO:0000313" key="2">
    <source>
        <dbReference type="Proteomes" id="UP000286097"/>
    </source>
</evidence>